<reference evidence="1 2" key="1">
    <citation type="submission" date="2014-06" db="EMBL/GenBank/DDBJ databases">
        <title>Whole Genome Sequences of Three Symbiotic Endozoicomonas Bacteria.</title>
        <authorList>
            <person name="Neave M.J."/>
            <person name="Apprill A."/>
            <person name="Voolstra C.R."/>
        </authorList>
    </citation>
    <scope>NUCLEOTIDE SEQUENCE [LARGE SCALE GENOMIC DNA]</scope>
    <source>
        <strain evidence="1 2">DSM 22380</strain>
    </source>
</reference>
<proteinExistence type="predicted"/>
<evidence type="ECO:0000313" key="1">
    <source>
        <dbReference type="EMBL" id="KEI71250.1"/>
    </source>
</evidence>
<accession>A0A081KAS4</accession>
<name>A0A081KAS4_9GAMM</name>
<gene>
    <name evidence="1" type="ORF">GV64_11300</name>
</gene>
<dbReference type="Proteomes" id="UP000027997">
    <property type="component" value="Unassembled WGS sequence"/>
</dbReference>
<sequence length="64" mass="6529">MPAGESQSGSGNFTDVSQWLTGSGIVLKEGSLVDARTGLSRSLTTAAANELNLHQASTLPPGDE</sequence>
<keyword evidence="2" id="KW-1185">Reference proteome</keyword>
<dbReference type="EMBL" id="JOJP01000001">
    <property type="protein sequence ID" value="KEI71250.1"/>
    <property type="molecule type" value="Genomic_DNA"/>
</dbReference>
<comment type="caution">
    <text evidence="1">The sequence shown here is derived from an EMBL/GenBank/DDBJ whole genome shotgun (WGS) entry which is preliminary data.</text>
</comment>
<evidence type="ECO:0000313" key="2">
    <source>
        <dbReference type="Proteomes" id="UP000027997"/>
    </source>
</evidence>
<dbReference type="AlphaFoldDB" id="A0A081KAS4"/>
<protein>
    <submittedName>
        <fullName evidence="1">Uncharacterized protein</fullName>
    </submittedName>
</protein>
<organism evidence="1 2">
    <name type="scientific">Endozoicomonas elysicola</name>
    <dbReference type="NCBI Taxonomy" id="305900"/>
    <lineage>
        <taxon>Bacteria</taxon>
        <taxon>Pseudomonadati</taxon>
        <taxon>Pseudomonadota</taxon>
        <taxon>Gammaproteobacteria</taxon>
        <taxon>Oceanospirillales</taxon>
        <taxon>Endozoicomonadaceae</taxon>
        <taxon>Endozoicomonas</taxon>
    </lineage>
</organism>